<dbReference type="Proteomes" id="UP000282515">
    <property type="component" value="Unassembled WGS sequence"/>
</dbReference>
<feature type="transmembrane region" description="Helical" evidence="2">
    <location>
        <begin position="32"/>
        <end position="50"/>
    </location>
</feature>
<feature type="region of interest" description="Disordered" evidence="1">
    <location>
        <begin position="1"/>
        <end position="21"/>
    </location>
</feature>
<keyword evidence="4" id="KW-1185">Reference proteome</keyword>
<sequence>MGSTGLHAVGRERQSPHAETVPQSDFISELHGVRGIALALVVVFHIVGQGRVSGRVDVFLLFSGYLLTASMFRRSVRNEPGRVARHYGRTLTRLVPAAVTVLAAVVVAVVALRPLGAQPQDALNPGARSA</sequence>
<reference evidence="3 4" key="1">
    <citation type="submission" date="2018-10" db="EMBL/GenBank/DDBJ databases">
        <title>Aeromicrobium sp. 9W16Y-2 whole genome shotgun sequence.</title>
        <authorList>
            <person name="Li F."/>
        </authorList>
    </citation>
    <scope>NUCLEOTIDE SEQUENCE [LARGE SCALE GENOMIC DNA]</scope>
    <source>
        <strain evidence="3 4">9W16Y-2</strain>
    </source>
</reference>
<keyword evidence="2" id="KW-1133">Transmembrane helix</keyword>
<feature type="transmembrane region" description="Helical" evidence="2">
    <location>
        <begin position="94"/>
        <end position="115"/>
    </location>
</feature>
<dbReference type="EMBL" id="RDBF01000005">
    <property type="protein sequence ID" value="RLV55865.1"/>
    <property type="molecule type" value="Genomic_DNA"/>
</dbReference>
<evidence type="ECO:0000313" key="4">
    <source>
        <dbReference type="Proteomes" id="UP000282515"/>
    </source>
</evidence>
<proteinExistence type="predicted"/>
<evidence type="ECO:0000256" key="2">
    <source>
        <dbReference type="SAM" id="Phobius"/>
    </source>
</evidence>
<organism evidence="3 4">
    <name type="scientific">Aeromicrobium phragmitis</name>
    <dbReference type="NCBI Taxonomy" id="2478914"/>
    <lineage>
        <taxon>Bacteria</taxon>
        <taxon>Bacillati</taxon>
        <taxon>Actinomycetota</taxon>
        <taxon>Actinomycetes</taxon>
        <taxon>Propionibacteriales</taxon>
        <taxon>Nocardioidaceae</taxon>
        <taxon>Aeromicrobium</taxon>
    </lineage>
</organism>
<evidence type="ECO:0000313" key="3">
    <source>
        <dbReference type="EMBL" id="RLV55865.1"/>
    </source>
</evidence>
<protein>
    <recommendedName>
        <fullName evidence="5">Acyltransferase</fullName>
    </recommendedName>
</protein>
<dbReference type="OrthoDB" id="3404679at2"/>
<dbReference type="AlphaFoldDB" id="A0A3L8PKF3"/>
<comment type="caution">
    <text evidence="3">The sequence shown here is derived from an EMBL/GenBank/DDBJ whole genome shotgun (WGS) entry which is preliminary data.</text>
</comment>
<dbReference type="RefSeq" id="WP_121794061.1">
    <property type="nucleotide sequence ID" value="NZ_RDBF01000005.1"/>
</dbReference>
<keyword evidence="2" id="KW-0812">Transmembrane</keyword>
<gene>
    <name evidence="3" type="ORF">D9V41_08120</name>
</gene>
<evidence type="ECO:0008006" key="5">
    <source>
        <dbReference type="Google" id="ProtNLM"/>
    </source>
</evidence>
<keyword evidence="2" id="KW-0472">Membrane</keyword>
<name>A0A3L8PKF3_9ACTN</name>
<accession>A0A3L8PKF3</accession>
<evidence type="ECO:0000256" key="1">
    <source>
        <dbReference type="SAM" id="MobiDB-lite"/>
    </source>
</evidence>